<evidence type="ECO:0000313" key="3">
    <source>
        <dbReference type="Proteomes" id="UP001242313"/>
    </source>
</evidence>
<sequence length="38" mass="4469">MRHSFGKFDQPEFMRKAILEHITNIFVLMIGILFGAFL</sequence>
<evidence type="ECO:0000313" key="2">
    <source>
        <dbReference type="EMBL" id="MDQ0414988.1"/>
    </source>
</evidence>
<keyword evidence="1" id="KW-0812">Transmembrane</keyword>
<name>A0ABU0FYJ3_9BACI</name>
<keyword evidence="1" id="KW-1133">Transmembrane helix</keyword>
<keyword evidence="1" id="KW-0472">Membrane</keyword>
<accession>A0ABU0FYJ3</accession>
<keyword evidence="3" id="KW-1185">Reference proteome</keyword>
<organism evidence="2 3">
    <name type="scientific">Mesobacillus stamsii</name>
    <dbReference type="NCBI Taxonomy" id="225347"/>
    <lineage>
        <taxon>Bacteria</taxon>
        <taxon>Bacillati</taxon>
        <taxon>Bacillota</taxon>
        <taxon>Bacilli</taxon>
        <taxon>Bacillales</taxon>
        <taxon>Bacillaceae</taxon>
        <taxon>Mesobacillus</taxon>
    </lineage>
</organism>
<reference evidence="2 3" key="1">
    <citation type="submission" date="2023-07" db="EMBL/GenBank/DDBJ databases">
        <title>Genomic Encyclopedia of Type Strains, Phase IV (KMG-IV): sequencing the most valuable type-strain genomes for metagenomic binning, comparative biology and taxonomic classification.</title>
        <authorList>
            <person name="Goeker M."/>
        </authorList>
    </citation>
    <scope>NUCLEOTIDE SEQUENCE [LARGE SCALE GENOMIC DNA]</scope>
    <source>
        <strain evidence="2 3">DSM 19598</strain>
    </source>
</reference>
<dbReference type="EMBL" id="JAUSUN010000023">
    <property type="protein sequence ID" value="MDQ0414988.1"/>
    <property type="molecule type" value="Genomic_DNA"/>
</dbReference>
<evidence type="ECO:0000256" key="1">
    <source>
        <dbReference type="SAM" id="Phobius"/>
    </source>
</evidence>
<comment type="caution">
    <text evidence="2">The sequence shown here is derived from an EMBL/GenBank/DDBJ whole genome shotgun (WGS) entry which is preliminary data.</text>
</comment>
<gene>
    <name evidence="2" type="ORF">J2S25_003200</name>
</gene>
<protein>
    <submittedName>
        <fullName evidence="2">Uncharacterized protein</fullName>
    </submittedName>
</protein>
<proteinExistence type="predicted"/>
<feature type="transmembrane region" description="Helical" evidence="1">
    <location>
        <begin position="21"/>
        <end position="37"/>
    </location>
</feature>
<dbReference type="Proteomes" id="UP001242313">
    <property type="component" value="Unassembled WGS sequence"/>
</dbReference>